<dbReference type="InterPro" id="IPR000995">
    <property type="entry name" value="Musac_Ach_rcpt"/>
</dbReference>
<dbReference type="SUPFAM" id="SSF81321">
    <property type="entry name" value="Family A G protein-coupled receptor-like"/>
    <property type="match status" value="1"/>
</dbReference>
<dbReference type="Pfam" id="PF00001">
    <property type="entry name" value="7tm_1"/>
    <property type="match status" value="1"/>
</dbReference>
<keyword evidence="8 10" id="KW-0675">Receptor</keyword>
<evidence type="ECO:0000313" key="14">
    <source>
        <dbReference type="Proteomes" id="UP000694941"/>
    </source>
</evidence>
<dbReference type="Proteomes" id="UP000694941">
    <property type="component" value="Unplaced"/>
</dbReference>
<feature type="compositionally biased region" description="Polar residues" evidence="11">
    <location>
        <begin position="235"/>
        <end position="248"/>
    </location>
</feature>
<comment type="subcellular location">
    <subcellularLocation>
        <location evidence="1">Cell membrane</location>
        <topology evidence="1">Multi-pass membrane protein</topology>
    </subcellularLocation>
</comment>
<accession>A0ABM1BW11</accession>
<evidence type="ECO:0000256" key="10">
    <source>
        <dbReference type="RuleBase" id="RU000688"/>
    </source>
</evidence>
<feature type="transmembrane region" description="Helical" evidence="12">
    <location>
        <begin position="32"/>
        <end position="60"/>
    </location>
</feature>
<evidence type="ECO:0000256" key="6">
    <source>
        <dbReference type="ARBA" id="ARBA00023040"/>
    </source>
</evidence>
<feature type="transmembrane region" description="Helical" evidence="12">
    <location>
        <begin position="476"/>
        <end position="495"/>
    </location>
</feature>
<comment type="similarity">
    <text evidence="2 10">Belongs to the G-protein coupled receptor 1 family.</text>
</comment>
<organism evidence="14 15">
    <name type="scientific">Limulus polyphemus</name>
    <name type="common">Atlantic horseshoe crab</name>
    <dbReference type="NCBI Taxonomy" id="6850"/>
    <lineage>
        <taxon>Eukaryota</taxon>
        <taxon>Metazoa</taxon>
        <taxon>Ecdysozoa</taxon>
        <taxon>Arthropoda</taxon>
        <taxon>Chelicerata</taxon>
        <taxon>Merostomata</taxon>
        <taxon>Xiphosura</taxon>
        <taxon>Limulidae</taxon>
        <taxon>Limulus</taxon>
    </lineage>
</organism>
<evidence type="ECO:0000256" key="9">
    <source>
        <dbReference type="ARBA" id="ARBA00023224"/>
    </source>
</evidence>
<feature type="region of interest" description="Disordered" evidence="11">
    <location>
        <begin position="230"/>
        <end position="252"/>
    </location>
</feature>
<evidence type="ECO:0000259" key="13">
    <source>
        <dbReference type="PROSITE" id="PS50262"/>
    </source>
</evidence>
<dbReference type="InterPro" id="IPR017452">
    <property type="entry name" value="GPCR_Rhodpsn_7TM"/>
</dbReference>
<evidence type="ECO:0000256" key="11">
    <source>
        <dbReference type="SAM" id="MobiDB-lite"/>
    </source>
</evidence>
<keyword evidence="3" id="KW-1003">Cell membrane</keyword>
<evidence type="ECO:0000256" key="5">
    <source>
        <dbReference type="ARBA" id="ARBA00022989"/>
    </source>
</evidence>
<keyword evidence="14" id="KW-1185">Reference proteome</keyword>
<keyword evidence="6 10" id="KW-0297">G-protein coupled receptor</keyword>
<feature type="compositionally biased region" description="Basic residues" evidence="11">
    <location>
        <begin position="330"/>
        <end position="346"/>
    </location>
</feature>
<dbReference type="PROSITE" id="PS50262">
    <property type="entry name" value="G_PROTEIN_RECEP_F1_2"/>
    <property type="match status" value="1"/>
</dbReference>
<evidence type="ECO:0000256" key="4">
    <source>
        <dbReference type="ARBA" id="ARBA00022692"/>
    </source>
</evidence>
<keyword evidence="7 12" id="KW-0472">Membrane</keyword>
<evidence type="ECO:0000256" key="8">
    <source>
        <dbReference type="ARBA" id="ARBA00023170"/>
    </source>
</evidence>
<feature type="transmembrane region" description="Helical" evidence="12">
    <location>
        <begin position="7"/>
        <end position="26"/>
    </location>
</feature>
<name>A0ABM1BW11_LIMPO</name>
<dbReference type="PROSITE" id="PS00237">
    <property type="entry name" value="G_PROTEIN_RECEP_F1_1"/>
    <property type="match status" value="1"/>
</dbReference>
<dbReference type="PANTHER" id="PTHR24248:SF204">
    <property type="entry name" value="HISTAMINE H1 RECEPTOR"/>
    <property type="match status" value="1"/>
</dbReference>
<dbReference type="PRINTS" id="PR00243">
    <property type="entry name" value="MUSCARINICR"/>
</dbReference>
<dbReference type="PRINTS" id="PR00237">
    <property type="entry name" value="GPCRRHODOPSN"/>
</dbReference>
<dbReference type="InterPro" id="IPR000276">
    <property type="entry name" value="GPCR_Rhodpsn"/>
</dbReference>
<dbReference type="GeneID" id="106473630"/>
<evidence type="ECO:0000256" key="2">
    <source>
        <dbReference type="ARBA" id="ARBA00010663"/>
    </source>
</evidence>
<dbReference type="RefSeq" id="XP_013789766.1">
    <property type="nucleotide sequence ID" value="XM_013934312.2"/>
</dbReference>
<evidence type="ECO:0000256" key="1">
    <source>
        <dbReference type="ARBA" id="ARBA00004651"/>
    </source>
</evidence>
<proteinExistence type="inferred from homology"/>
<reference evidence="15" key="1">
    <citation type="submission" date="2025-08" db="UniProtKB">
        <authorList>
            <consortium name="RefSeq"/>
        </authorList>
    </citation>
    <scope>IDENTIFICATION</scope>
    <source>
        <tissue evidence="15">Muscle</tissue>
    </source>
</reference>
<keyword evidence="5 12" id="KW-1133">Transmembrane helix</keyword>
<gene>
    <name evidence="15" type="primary">LOC106473630</name>
</gene>
<evidence type="ECO:0000256" key="7">
    <source>
        <dbReference type="ARBA" id="ARBA00023136"/>
    </source>
</evidence>
<keyword evidence="4 10" id="KW-0812">Transmembrane</keyword>
<dbReference type="Gene3D" id="1.20.1070.10">
    <property type="entry name" value="Rhodopsin 7-helix transmembrane proteins"/>
    <property type="match status" value="2"/>
</dbReference>
<feature type="transmembrane region" description="Helical" evidence="12">
    <location>
        <begin position="81"/>
        <end position="106"/>
    </location>
</feature>
<feature type="transmembrane region" description="Helical" evidence="12">
    <location>
        <begin position="126"/>
        <end position="149"/>
    </location>
</feature>
<evidence type="ECO:0000256" key="12">
    <source>
        <dbReference type="SAM" id="Phobius"/>
    </source>
</evidence>
<feature type="transmembrane region" description="Helical" evidence="12">
    <location>
        <begin position="441"/>
        <end position="464"/>
    </location>
</feature>
<evidence type="ECO:0000256" key="3">
    <source>
        <dbReference type="ARBA" id="ARBA00022475"/>
    </source>
</evidence>
<feature type="region of interest" description="Disordered" evidence="11">
    <location>
        <begin position="322"/>
        <end position="346"/>
    </location>
</feature>
<dbReference type="PANTHER" id="PTHR24248">
    <property type="entry name" value="ADRENERGIC RECEPTOR-RELATED G-PROTEIN COUPLED RECEPTOR"/>
    <property type="match status" value="1"/>
</dbReference>
<evidence type="ECO:0000313" key="15">
    <source>
        <dbReference type="RefSeq" id="XP_013789766.1"/>
    </source>
</evidence>
<keyword evidence="9 10" id="KW-0807">Transducer</keyword>
<sequence>MFIMSLAVADVTVGMIVMPISSAYAITGNWRFGIIVCQFWLSVDYTASTASILNLFILSLDRYWSIRSPLKYMRKRTKKRALIMIGIVWLVSALWIVPIIGWHFWYNNGIRKHPSDVCETEFADNVFFKLSTSTANFYLPLVFMICLYVKIFTEIKKRSHFEIGQCNQGQERKEIAKDSINPSECNTETEQNIRMKKVRWRSAGSQTPKDFEQDQKISNPLHEELCDCEEEGKGQDTNLDPTPNQLSESGRRHSKILKRNCRYRQLTLLSVPTLNSDKELYNEHFDNVVVNVEVASDSEEKGSGFLGSGKVEMYDSRPLTFLSSPGNRGIRPRRSGFGVRKPHSRKTNCNNLGQDNIELNTMVDQLLKPEIGHFSRNWHSQNIENSLYVKPWDSLTRPRTGSSFRAGAGFLPHFTTTFPVRVTRKTLASNLRQQKKAARQLGVIMGAFVLCWLPYIIIFIVTAYCEDCINPKIHTATIWLGYLNSTMNPFLYALCNDNFKRAFKKIFRSTSKRPNFFTASNTIRTDHRFA</sequence>
<feature type="domain" description="G-protein coupled receptors family 1 profile" evidence="13">
    <location>
        <begin position="1"/>
        <end position="492"/>
    </location>
</feature>
<protein>
    <submittedName>
        <fullName evidence="15">Histamine H1 receptor-like</fullName>
    </submittedName>
</protein>